<organism evidence="4 5">
    <name type="scientific">Actinomadura mexicana</name>
    <dbReference type="NCBI Taxonomy" id="134959"/>
    <lineage>
        <taxon>Bacteria</taxon>
        <taxon>Bacillati</taxon>
        <taxon>Actinomycetota</taxon>
        <taxon>Actinomycetes</taxon>
        <taxon>Streptosporangiales</taxon>
        <taxon>Thermomonosporaceae</taxon>
        <taxon>Actinomadura</taxon>
    </lineage>
</organism>
<dbReference type="EMBL" id="FZNP01000004">
    <property type="protein sequence ID" value="SNR54354.1"/>
    <property type="molecule type" value="Genomic_DNA"/>
</dbReference>
<evidence type="ECO:0000313" key="5">
    <source>
        <dbReference type="Proteomes" id="UP000198420"/>
    </source>
</evidence>
<dbReference type="NCBIfam" id="TIGR03859">
    <property type="entry name" value="PQQ_PqqD"/>
    <property type="match status" value="1"/>
</dbReference>
<evidence type="ECO:0000256" key="3">
    <source>
        <dbReference type="ARBA" id="ARBA00022905"/>
    </source>
</evidence>
<keyword evidence="5" id="KW-1185">Reference proteome</keyword>
<evidence type="ECO:0000256" key="1">
    <source>
        <dbReference type="ARBA" id="ARBA00004886"/>
    </source>
</evidence>
<dbReference type="InterPro" id="IPR041881">
    <property type="entry name" value="PqqD_sf"/>
</dbReference>
<evidence type="ECO:0000313" key="4">
    <source>
        <dbReference type="EMBL" id="SNR54354.1"/>
    </source>
</evidence>
<dbReference type="GO" id="GO:0048038">
    <property type="term" value="F:quinone binding"/>
    <property type="evidence" value="ECO:0007669"/>
    <property type="project" value="InterPro"/>
</dbReference>
<evidence type="ECO:0000256" key="2">
    <source>
        <dbReference type="ARBA" id="ARBA00011741"/>
    </source>
</evidence>
<dbReference type="UniPathway" id="UPA00539"/>
<comment type="subunit">
    <text evidence="2">Monomer. Interacts with PqqE.</text>
</comment>
<dbReference type="AlphaFoldDB" id="A0A238X7N7"/>
<dbReference type="RefSeq" id="WP_089311678.1">
    <property type="nucleotide sequence ID" value="NZ_FZNP01000004.1"/>
</dbReference>
<comment type="pathway">
    <text evidence="1">Cofactor biosynthesis; pyrroloquinoline quinone biosynthesis.</text>
</comment>
<dbReference type="Pfam" id="PF05402">
    <property type="entry name" value="PqqD"/>
    <property type="match status" value="1"/>
</dbReference>
<dbReference type="GO" id="GO:0018189">
    <property type="term" value="P:pyrroloquinoline quinone biosynthetic process"/>
    <property type="evidence" value="ECO:0007669"/>
    <property type="project" value="UniProtKB-UniPathway"/>
</dbReference>
<dbReference type="InterPro" id="IPR022479">
    <property type="entry name" value="PqqD_bac"/>
</dbReference>
<accession>A0A238X7N7</accession>
<keyword evidence="3" id="KW-0884">PQQ biosynthesis</keyword>
<dbReference type="Proteomes" id="UP000198420">
    <property type="component" value="Unassembled WGS sequence"/>
</dbReference>
<gene>
    <name evidence="4" type="ORF">SAMN06265355_1047</name>
</gene>
<dbReference type="Gene3D" id="1.10.10.1150">
    <property type="entry name" value="Coenzyme PQQ synthesis protein D (PqqD)"/>
    <property type="match status" value="1"/>
</dbReference>
<proteinExistence type="predicted"/>
<name>A0A238X7N7_9ACTN</name>
<protein>
    <submittedName>
        <fullName evidence="4">Pyrroloquinoline quinone biosynthesis protein D</fullName>
    </submittedName>
</protein>
<sequence length="100" mass="11239">MPADSAPAAPPAPVPAGPWRPVLARSVILRHDRVRDADLLLMPERAVLLSREGGRILRLCDGRRTLPDIIAELARTYRDAPLDKDVPDFLTRIRKEGWLR</sequence>
<dbReference type="InterPro" id="IPR008792">
    <property type="entry name" value="PQQD"/>
</dbReference>
<reference evidence="5" key="1">
    <citation type="submission" date="2017-06" db="EMBL/GenBank/DDBJ databases">
        <authorList>
            <person name="Varghese N."/>
            <person name="Submissions S."/>
        </authorList>
    </citation>
    <scope>NUCLEOTIDE SEQUENCE [LARGE SCALE GENOMIC DNA]</scope>
    <source>
        <strain evidence="5">DSM 44485</strain>
    </source>
</reference>
<dbReference type="OrthoDB" id="7995890at2"/>